<dbReference type="AlphaFoldDB" id="A0A6M9PNK8"/>
<protein>
    <submittedName>
        <fullName evidence="2">Pseudouridine synthase</fullName>
    </submittedName>
</protein>
<evidence type="ECO:0000313" key="3">
    <source>
        <dbReference type="Proteomes" id="UP000500806"/>
    </source>
</evidence>
<dbReference type="SUPFAM" id="SSF55120">
    <property type="entry name" value="Pseudouridine synthase"/>
    <property type="match status" value="1"/>
</dbReference>
<dbReference type="InterPro" id="IPR020103">
    <property type="entry name" value="PsdUridine_synth_cat_dom_sf"/>
</dbReference>
<organism evidence="2 3">
    <name type="scientific">Polynucleobacter antarcticus</name>
    <dbReference type="NCBI Taxonomy" id="1743162"/>
    <lineage>
        <taxon>Bacteria</taxon>
        <taxon>Pseudomonadati</taxon>
        <taxon>Pseudomonadota</taxon>
        <taxon>Betaproteobacteria</taxon>
        <taxon>Burkholderiales</taxon>
        <taxon>Burkholderiaceae</taxon>
        <taxon>Polynucleobacter</taxon>
    </lineage>
</organism>
<dbReference type="RefSeq" id="WP_173942143.1">
    <property type="nucleotide sequence ID" value="NZ_CBCSCD010000003.1"/>
</dbReference>
<dbReference type="InterPro" id="IPR006145">
    <property type="entry name" value="PsdUridine_synth_RsuA/RluA"/>
</dbReference>
<reference evidence="2 3" key="1">
    <citation type="submission" date="2018-04" db="EMBL/GenBank/DDBJ databases">
        <title>Polynucleobacter sp. LimPoW16 genome.</title>
        <authorList>
            <person name="Hahn M.W."/>
        </authorList>
    </citation>
    <scope>NUCLEOTIDE SEQUENCE [LARGE SCALE GENOMIC DNA]</scope>
    <source>
        <strain evidence="2 3">LimPoW16</strain>
    </source>
</reference>
<proteinExistence type="predicted"/>
<dbReference type="PANTHER" id="PTHR21600:SF84">
    <property type="entry name" value="PSEUDOURIDINE SYNTHASE RSUA_RLUA-LIKE DOMAIN-CONTAINING PROTEIN"/>
    <property type="match status" value="1"/>
</dbReference>
<dbReference type="PANTHER" id="PTHR21600">
    <property type="entry name" value="MITOCHONDRIAL RNA PSEUDOURIDINE SYNTHASE"/>
    <property type="match status" value="1"/>
</dbReference>
<keyword evidence="3" id="KW-1185">Reference proteome</keyword>
<dbReference type="GO" id="GO:0003723">
    <property type="term" value="F:RNA binding"/>
    <property type="evidence" value="ECO:0007669"/>
    <property type="project" value="InterPro"/>
</dbReference>
<dbReference type="EMBL" id="CP028941">
    <property type="protein sequence ID" value="QKM61991.1"/>
    <property type="molecule type" value="Genomic_DNA"/>
</dbReference>
<dbReference type="Proteomes" id="UP000500806">
    <property type="component" value="Chromosome"/>
</dbReference>
<dbReference type="KEGG" id="pani:DCO16_02180"/>
<dbReference type="Gene3D" id="3.30.2350.10">
    <property type="entry name" value="Pseudouridine synthase"/>
    <property type="match status" value="1"/>
</dbReference>
<dbReference type="GO" id="GO:0000455">
    <property type="term" value="P:enzyme-directed rRNA pseudouridine synthesis"/>
    <property type="evidence" value="ECO:0007669"/>
    <property type="project" value="TreeGrafter"/>
</dbReference>
<dbReference type="InterPro" id="IPR006224">
    <property type="entry name" value="PsdUridine_synth_RluA-like_CS"/>
</dbReference>
<accession>A0A6M9PNK8</accession>
<dbReference type="PROSITE" id="PS01129">
    <property type="entry name" value="PSI_RLU"/>
    <property type="match status" value="1"/>
</dbReference>
<sequence length="312" mass="36057">MALIPKSRYVNSEGVSSSRVFLPIGLTHSTLLDFFTSHFAHIDIAEWQERFREGLVMTADGVAVAAEDAYQENTHLVYFRRLAREPDIPFEEQIVYQDEHILVADKPHFLPVTPSGLYLHQTLLNRLKLKTGLQTLSPIHRIDRDTAGLIIFSILPCERAHYQNLFRDREVTKIYEAIAPYSEELCEKLPLTYSCRLEESAHFLQMQEVEGDANAQTTIELLEVMGPWARYRLKPITGKKHQLRCHLNALGIPIRHDQIYPVLTPYQEYDLDLSKPLQLLASEIQFKDPITSQARSFVTRRQLDLCIYPRID</sequence>
<dbReference type="GO" id="GO:0140098">
    <property type="term" value="F:catalytic activity, acting on RNA"/>
    <property type="evidence" value="ECO:0007669"/>
    <property type="project" value="UniProtKB-ARBA"/>
</dbReference>
<dbReference type="InterPro" id="IPR050188">
    <property type="entry name" value="RluA_PseudoU_synthase"/>
</dbReference>
<dbReference type="GO" id="GO:0009982">
    <property type="term" value="F:pseudouridine synthase activity"/>
    <property type="evidence" value="ECO:0007669"/>
    <property type="project" value="InterPro"/>
</dbReference>
<evidence type="ECO:0000259" key="1">
    <source>
        <dbReference type="Pfam" id="PF00849"/>
    </source>
</evidence>
<gene>
    <name evidence="2" type="ORF">DCO16_02180</name>
</gene>
<feature type="domain" description="Pseudouridine synthase RsuA/RluA-like" evidence="1">
    <location>
        <begin position="100"/>
        <end position="249"/>
    </location>
</feature>
<dbReference type="Pfam" id="PF00849">
    <property type="entry name" value="PseudoU_synth_2"/>
    <property type="match status" value="1"/>
</dbReference>
<evidence type="ECO:0000313" key="2">
    <source>
        <dbReference type="EMBL" id="QKM61991.1"/>
    </source>
</evidence>
<name>A0A6M9PNK8_9BURK</name>